<dbReference type="SUPFAM" id="SSF55961">
    <property type="entry name" value="Bet v1-like"/>
    <property type="match status" value="1"/>
</dbReference>
<comment type="similarity">
    <text evidence="1">Belongs to the AHA1 family.</text>
</comment>
<dbReference type="EMBL" id="CP043909">
    <property type="protein sequence ID" value="QER39126.1"/>
    <property type="molecule type" value="Genomic_DNA"/>
</dbReference>
<evidence type="ECO:0000256" key="1">
    <source>
        <dbReference type="ARBA" id="ARBA00006817"/>
    </source>
</evidence>
<dbReference type="Proteomes" id="UP000325177">
    <property type="component" value="Chromosome"/>
</dbReference>
<gene>
    <name evidence="3" type="ORF">F2A31_05160</name>
</gene>
<sequence>METLLYSIKIHAPQQKVWGVLWDTESYQAWTKFFLCDDSTTSNNASNSTMQSDWKVGGKTYFCDGSGNGMISTIDRLDEPNVIVFKHLGMIIDGKEDLESDLVKSWAGALEKYFLLDLDGDTELHVEVDVQPEYIEMMDKGFKQGLEAVKQMAES</sequence>
<dbReference type="CDD" id="cd07814">
    <property type="entry name" value="SRPBCC_CalC_Aha1-like"/>
    <property type="match status" value="1"/>
</dbReference>
<accession>A0A5P1UVE2</accession>
<evidence type="ECO:0000313" key="3">
    <source>
        <dbReference type="EMBL" id="QER39126.1"/>
    </source>
</evidence>
<feature type="domain" description="Activator of Hsp90 ATPase homologue 1/2-like C-terminal" evidence="2">
    <location>
        <begin position="12"/>
        <end position="147"/>
    </location>
</feature>
<name>A0A5P1UVE2_9GAMM</name>
<evidence type="ECO:0000313" key="4">
    <source>
        <dbReference type="Proteomes" id="UP000325177"/>
    </source>
</evidence>
<dbReference type="Gene3D" id="3.30.530.20">
    <property type="match status" value="1"/>
</dbReference>
<dbReference type="RefSeq" id="WP_150025483.1">
    <property type="nucleotide sequence ID" value="NZ_CP043909.1"/>
</dbReference>
<dbReference type="KEGG" id="asue:F2A31_05160"/>
<dbReference type="InterPro" id="IPR013538">
    <property type="entry name" value="ASHA1/2-like_C"/>
</dbReference>
<protein>
    <submittedName>
        <fullName evidence="3">SRPBCC domain-containing protein</fullName>
    </submittedName>
</protein>
<proteinExistence type="inferred from homology"/>
<organism evidence="3 4">
    <name type="scientific">Acinetobacter suaedae</name>
    <dbReference type="NCBI Taxonomy" id="2609668"/>
    <lineage>
        <taxon>Bacteria</taxon>
        <taxon>Pseudomonadati</taxon>
        <taxon>Pseudomonadota</taxon>
        <taxon>Gammaproteobacteria</taxon>
        <taxon>Moraxellales</taxon>
        <taxon>Moraxellaceae</taxon>
        <taxon>Acinetobacter</taxon>
    </lineage>
</organism>
<dbReference type="InterPro" id="IPR023393">
    <property type="entry name" value="START-like_dom_sf"/>
</dbReference>
<evidence type="ECO:0000259" key="2">
    <source>
        <dbReference type="Pfam" id="PF08327"/>
    </source>
</evidence>
<dbReference type="AlphaFoldDB" id="A0A5P1UVE2"/>
<keyword evidence="4" id="KW-1185">Reference proteome</keyword>
<dbReference type="Pfam" id="PF08327">
    <property type="entry name" value="AHSA1"/>
    <property type="match status" value="1"/>
</dbReference>
<reference evidence="3 4" key="1">
    <citation type="submission" date="2019-09" db="EMBL/GenBank/DDBJ databases">
        <title>Acinetobacter sp. C16S1 isolated from saline soil.</title>
        <authorList>
            <person name="Xu L."/>
            <person name="Sun J.-Q."/>
        </authorList>
    </citation>
    <scope>NUCLEOTIDE SEQUENCE [LARGE SCALE GENOMIC DNA]</scope>
    <source>
        <strain evidence="3 4">C16S1</strain>
    </source>
</reference>